<evidence type="ECO:0008006" key="3">
    <source>
        <dbReference type="Google" id="ProtNLM"/>
    </source>
</evidence>
<accession>A0A0U3FHP6</accession>
<proteinExistence type="predicted"/>
<dbReference type="Proteomes" id="UP000060778">
    <property type="component" value="Chromosome"/>
</dbReference>
<dbReference type="AlphaFoldDB" id="A0A0U3FHP6"/>
<sequence>MRIAVAACGCDGPKELAKEVAEAASILNLELALGGCWGLMGEVVREALERGVKVKVFLPIGAECPFPVDVIETNMSPNVRSALLVTSSNGLLALGGGAGTLMEVLMAYRERKPVALIEGWGMDTDPFFSLIKERGIDSRNLSDVASFNKPLEALSWLYERLKCKI</sequence>
<organism evidence="1 2">
    <name type="scientific">Ignicoccus islandicus DSM 13165</name>
    <dbReference type="NCBI Taxonomy" id="940295"/>
    <lineage>
        <taxon>Archaea</taxon>
        <taxon>Thermoproteota</taxon>
        <taxon>Thermoprotei</taxon>
        <taxon>Desulfurococcales</taxon>
        <taxon>Desulfurococcaceae</taxon>
        <taxon>Ignicoccus</taxon>
    </lineage>
</organism>
<dbReference type="Gene3D" id="3.40.50.450">
    <property type="match status" value="1"/>
</dbReference>
<name>A0A0U3FHP6_9CREN</name>
<dbReference type="STRING" id="940295.EYM_00910"/>
<dbReference type="GeneID" id="30679600"/>
<dbReference type="RefSeq" id="WP_075049247.1">
    <property type="nucleotide sequence ID" value="NZ_CP006867.1"/>
</dbReference>
<evidence type="ECO:0000313" key="2">
    <source>
        <dbReference type="Proteomes" id="UP000060778"/>
    </source>
</evidence>
<dbReference type="OrthoDB" id="9570at2157"/>
<dbReference type="SUPFAM" id="SSF102405">
    <property type="entry name" value="MCP/YpsA-like"/>
    <property type="match status" value="1"/>
</dbReference>
<dbReference type="Pfam" id="PF18306">
    <property type="entry name" value="LDcluster4"/>
    <property type="match status" value="1"/>
</dbReference>
<dbReference type="InterPro" id="IPR041164">
    <property type="entry name" value="LDcluster4"/>
</dbReference>
<dbReference type="EMBL" id="CP006867">
    <property type="protein sequence ID" value="ALU11430.1"/>
    <property type="molecule type" value="Genomic_DNA"/>
</dbReference>
<dbReference type="KEGG" id="iis:EYM_00910"/>
<evidence type="ECO:0000313" key="1">
    <source>
        <dbReference type="EMBL" id="ALU11430.1"/>
    </source>
</evidence>
<reference evidence="1 2" key="1">
    <citation type="submission" date="2013-11" db="EMBL/GenBank/DDBJ databases">
        <title>Comparative genomics of Ignicoccus.</title>
        <authorList>
            <person name="Podar M."/>
        </authorList>
    </citation>
    <scope>NUCLEOTIDE SEQUENCE [LARGE SCALE GENOMIC DNA]</scope>
    <source>
        <strain evidence="1 2">DSM 13165</strain>
    </source>
</reference>
<protein>
    <recommendedName>
        <fullName evidence="3">Rossmann fold nucleotide-binding protein</fullName>
    </recommendedName>
</protein>
<keyword evidence="2" id="KW-1185">Reference proteome</keyword>
<gene>
    <name evidence="1" type="ORF">EYM_00910</name>
</gene>